<feature type="domain" description="Enoyl reductase (ER)" evidence="7">
    <location>
        <begin position="12"/>
        <end position="369"/>
    </location>
</feature>
<dbReference type="Proteomes" id="UP000580474">
    <property type="component" value="Unassembled WGS sequence"/>
</dbReference>
<dbReference type="InterPro" id="IPR013154">
    <property type="entry name" value="ADH-like_N"/>
</dbReference>
<gene>
    <name evidence="8" type="ORF">BJ969_001893</name>
</gene>
<dbReference type="InterPro" id="IPR002328">
    <property type="entry name" value="ADH_Zn_CS"/>
</dbReference>
<name>A0A840NFE2_9PSEU</name>
<comment type="caution">
    <text evidence="8">The sequence shown here is derived from an EMBL/GenBank/DDBJ whole genome shotgun (WGS) entry which is preliminary data.</text>
</comment>
<dbReference type="EC" id="1.1.1.284" evidence="8"/>
<dbReference type="EMBL" id="JACHIV010000001">
    <property type="protein sequence ID" value="MBB5068805.1"/>
    <property type="molecule type" value="Genomic_DNA"/>
</dbReference>
<dbReference type="InterPro" id="IPR011032">
    <property type="entry name" value="GroES-like_sf"/>
</dbReference>
<dbReference type="CDD" id="cd08279">
    <property type="entry name" value="Zn_ADH_class_III"/>
    <property type="match status" value="1"/>
</dbReference>
<dbReference type="GO" id="GO:0008270">
    <property type="term" value="F:zinc ion binding"/>
    <property type="evidence" value="ECO:0007669"/>
    <property type="project" value="InterPro"/>
</dbReference>
<dbReference type="InterPro" id="IPR023921">
    <property type="entry name" value="ADH_Zn_actinomycetes"/>
</dbReference>
<dbReference type="GO" id="GO:0046294">
    <property type="term" value="P:formaldehyde catabolic process"/>
    <property type="evidence" value="ECO:0007669"/>
    <property type="project" value="TreeGrafter"/>
</dbReference>
<dbReference type="Gene3D" id="3.40.50.720">
    <property type="entry name" value="NAD(P)-binding Rossmann-like Domain"/>
    <property type="match status" value="1"/>
</dbReference>
<dbReference type="NCBIfam" id="TIGR03989">
    <property type="entry name" value="Rxyl_3153"/>
    <property type="match status" value="1"/>
</dbReference>
<dbReference type="SUPFAM" id="SSF51735">
    <property type="entry name" value="NAD(P)-binding Rossmann-fold domains"/>
    <property type="match status" value="1"/>
</dbReference>
<evidence type="ECO:0000256" key="5">
    <source>
        <dbReference type="ARBA" id="ARBA00023027"/>
    </source>
</evidence>
<accession>A0A840NFE2</accession>
<keyword evidence="9" id="KW-1185">Reference proteome</keyword>
<dbReference type="Pfam" id="PF08240">
    <property type="entry name" value="ADH_N"/>
    <property type="match status" value="1"/>
</dbReference>
<evidence type="ECO:0000259" key="7">
    <source>
        <dbReference type="SMART" id="SM00829"/>
    </source>
</evidence>
<dbReference type="GO" id="GO:0004022">
    <property type="term" value="F:alcohol dehydrogenase (NAD+) activity"/>
    <property type="evidence" value="ECO:0007669"/>
    <property type="project" value="UniProtKB-EC"/>
</dbReference>
<evidence type="ECO:0000256" key="1">
    <source>
        <dbReference type="ARBA" id="ARBA00008072"/>
    </source>
</evidence>
<dbReference type="PROSITE" id="PS00059">
    <property type="entry name" value="ADH_ZINC"/>
    <property type="match status" value="1"/>
</dbReference>
<dbReference type="PANTHER" id="PTHR43880:SF12">
    <property type="entry name" value="ALCOHOL DEHYDROGENASE CLASS-3"/>
    <property type="match status" value="1"/>
</dbReference>
<reference evidence="8 9" key="1">
    <citation type="submission" date="2020-08" db="EMBL/GenBank/DDBJ databases">
        <title>Sequencing the genomes of 1000 actinobacteria strains.</title>
        <authorList>
            <person name="Klenk H.-P."/>
        </authorList>
    </citation>
    <scope>NUCLEOTIDE SEQUENCE [LARGE SCALE GENOMIC DNA]</scope>
    <source>
        <strain evidence="8 9">DSM 45582</strain>
    </source>
</reference>
<keyword evidence="2 6" id="KW-0479">Metal-binding</keyword>
<dbReference type="Gene3D" id="3.90.180.10">
    <property type="entry name" value="Medium-chain alcohol dehydrogenases, catalytic domain"/>
    <property type="match status" value="1"/>
</dbReference>
<dbReference type="PANTHER" id="PTHR43880">
    <property type="entry name" value="ALCOHOL DEHYDROGENASE"/>
    <property type="match status" value="1"/>
</dbReference>
<keyword evidence="4 8" id="KW-0560">Oxidoreductase</keyword>
<dbReference type="RefSeq" id="WP_184478536.1">
    <property type="nucleotide sequence ID" value="NZ_JACHIV010000001.1"/>
</dbReference>
<comment type="cofactor">
    <cofactor evidence="6">
        <name>Zn(2+)</name>
        <dbReference type="ChEBI" id="CHEBI:29105"/>
    </cofactor>
</comment>
<dbReference type="SUPFAM" id="SSF50129">
    <property type="entry name" value="GroES-like"/>
    <property type="match status" value="2"/>
</dbReference>
<protein>
    <submittedName>
        <fullName evidence="8">S-(Hydroxymethyl)glutathione dehydrogenase/alcohol dehydrogenase</fullName>
        <ecNumber evidence="8">1.1.1.1</ecNumber>
        <ecNumber evidence="8">1.1.1.284</ecNumber>
    </submittedName>
</protein>
<evidence type="ECO:0000256" key="4">
    <source>
        <dbReference type="ARBA" id="ARBA00023002"/>
    </source>
</evidence>
<keyword evidence="5" id="KW-0520">NAD</keyword>
<dbReference type="EC" id="1.1.1.1" evidence="8"/>
<dbReference type="InterPro" id="IPR020843">
    <property type="entry name" value="ER"/>
</dbReference>
<dbReference type="SMART" id="SM00829">
    <property type="entry name" value="PKS_ER"/>
    <property type="match status" value="1"/>
</dbReference>
<dbReference type="GO" id="GO:0051903">
    <property type="term" value="F:S-(hydroxymethyl)glutathione dehydrogenase [NAD(P)+] activity"/>
    <property type="evidence" value="ECO:0007669"/>
    <property type="project" value="UniProtKB-EC"/>
</dbReference>
<dbReference type="Pfam" id="PF00107">
    <property type="entry name" value="ADH_zinc_N"/>
    <property type="match status" value="1"/>
</dbReference>
<evidence type="ECO:0000256" key="3">
    <source>
        <dbReference type="ARBA" id="ARBA00022833"/>
    </source>
</evidence>
<dbReference type="AlphaFoldDB" id="A0A840NFE2"/>
<comment type="similarity">
    <text evidence="1 6">Belongs to the zinc-containing alcohol dehydrogenase family.</text>
</comment>
<dbReference type="InterPro" id="IPR036291">
    <property type="entry name" value="NAD(P)-bd_dom_sf"/>
</dbReference>
<evidence type="ECO:0000256" key="6">
    <source>
        <dbReference type="RuleBase" id="RU361277"/>
    </source>
</evidence>
<organism evidence="8 9">
    <name type="scientific">Saccharopolyspora gloriosae</name>
    <dbReference type="NCBI Taxonomy" id="455344"/>
    <lineage>
        <taxon>Bacteria</taxon>
        <taxon>Bacillati</taxon>
        <taxon>Actinomycetota</taxon>
        <taxon>Actinomycetes</taxon>
        <taxon>Pseudonocardiales</taxon>
        <taxon>Pseudonocardiaceae</taxon>
        <taxon>Saccharopolyspora</taxon>
    </lineage>
</organism>
<dbReference type="GO" id="GO:0005829">
    <property type="term" value="C:cytosol"/>
    <property type="evidence" value="ECO:0007669"/>
    <property type="project" value="TreeGrafter"/>
</dbReference>
<evidence type="ECO:0000313" key="9">
    <source>
        <dbReference type="Proteomes" id="UP000580474"/>
    </source>
</evidence>
<proteinExistence type="inferred from homology"/>
<evidence type="ECO:0000256" key="2">
    <source>
        <dbReference type="ARBA" id="ARBA00022723"/>
    </source>
</evidence>
<keyword evidence="3 6" id="KW-0862">Zinc</keyword>
<dbReference type="InterPro" id="IPR013149">
    <property type="entry name" value="ADH-like_C"/>
</dbReference>
<sequence length="372" mass="39166">MKTRGALLREQGRRAGYTIDDIEIGEPRAGEVRVKLAAAGLCHSDFHYDAGDGFVDAPPLLGGHEGAGIVEEVGPGVADLAVGDRVITTFIPSCGHCRWCRDGRGNLCDRGADLLTGRALDGSRRVHSHGEPVTPMTFLGTFAPYTVCPADSLVKFGDDIPMPVAAIAGCAVPTGWGTAVNIAQVRQGDVTVVIGTGGVGMNAVQGARLAGAAVIVAVDPVRWKREKAREFGATHTAADLAEAHALVADLTAGVMADRAIITVGVVPGDMIEPALGLISKGGVLALGGVGAMSTHQVSLSLFPFVMFEKQLRGGVYGGCKPRNDVPKLLDLYRAGRLKLDELITRTYRLEDINQGYRDMEEGDTIRGVITFE</sequence>
<evidence type="ECO:0000313" key="8">
    <source>
        <dbReference type="EMBL" id="MBB5068805.1"/>
    </source>
</evidence>